<dbReference type="OrthoDB" id="9514740at2759"/>
<gene>
    <name evidence="2" type="ORF">PILCRDRAFT_73657</name>
</gene>
<reference evidence="3" key="2">
    <citation type="submission" date="2015-01" db="EMBL/GenBank/DDBJ databases">
        <title>Evolutionary Origins and Diversification of the Mycorrhizal Mutualists.</title>
        <authorList>
            <consortium name="DOE Joint Genome Institute"/>
            <consortium name="Mycorrhizal Genomics Consortium"/>
            <person name="Kohler A."/>
            <person name="Kuo A."/>
            <person name="Nagy L.G."/>
            <person name="Floudas D."/>
            <person name="Copeland A."/>
            <person name="Barry K.W."/>
            <person name="Cichocki N."/>
            <person name="Veneault-Fourrey C."/>
            <person name="LaButti K."/>
            <person name="Lindquist E.A."/>
            <person name="Lipzen A."/>
            <person name="Lundell T."/>
            <person name="Morin E."/>
            <person name="Murat C."/>
            <person name="Riley R."/>
            <person name="Ohm R."/>
            <person name="Sun H."/>
            <person name="Tunlid A."/>
            <person name="Henrissat B."/>
            <person name="Grigoriev I.V."/>
            <person name="Hibbett D.S."/>
            <person name="Martin F."/>
        </authorList>
    </citation>
    <scope>NUCLEOTIDE SEQUENCE [LARGE SCALE GENOMIC DNA]</scope>
    <source>
        <strain evidence="3">F 1598</strain>
    </source>
</reference>
<protein>
    <recommendedName>
        <fullName evidence="1">PARP catalytic domain-containing protein</fullName>
    </recommendedName>
</protein>
<dbReference type="Gene3D" id="3.90.228.10">
    <property type="match status" value="1"/>
</dbReference>
<sequence>MNQFLCFELTFCDRITYCNEHFRYHGTTRSCQVGDNGHTMLCHSSLCSVCSIIKTSFKVSLANPVGGFGKGIYTSSASNKYVSANYCDSSKGAMFVTKVVLGKVRNVSSFGEVNSCPRGSQLVFYNGRNGDEAVVYTNNAIRPVFLIVFG</sequence>
<feature type="domain" description="PARP catalytic" evidence="1">
    <location>
        <begin position="29"/>
        <end position="128"/>
    </location>
</feature>
<proteinExistence type="predicted"/>
<reference evidence="2 3" key="1">
    <citation type="submission" date="2014-04" db="EMBL/GenBank/DDBJ databases">
        <authorList>
            <consortium name="DOE Joint Genome Institute"/>
            <person name="Kuo A."/>
            <person name="Tarkka M."/>
            <person name="Buscot F."/>
            <person name="Kohler A."/>
            <person name="Nagy L.G."/>
            <person name="Floudas D."/>
            <person name="Copeland A."/>
            <person name="Barry K.W."/>
            <person name="Cichocki N."/>
            <person name="Veneault-Fourrey C."/>
            <person name="LaButti K."/>
            <person name="Lindquist E.A."/>
            <person name="Lipzen A."/>
            <person name="Lundell T."/>
            <person name="Morin E."/>
            <person name="Murat C."/>
            <person name="Sun H."/>
            <person name="Tunlid A."/>
            <person name="Henrissat B."/>
            <person name="Grigoriev I.V."/>
            <person name="Hibbett D.S."/>
            <person name="Martin F."/>
            <person name="Nordberg H.P."/>
            <person name="Cantor M.N."/>
            <person name="Hua S.X."/>
        </authorList>
    </citation>
    <scope>NUCLEOTIDE SEQUENCE [LARGE SCALE GENOMIC DNA]</scope>
    <source>
        <strain evidence="2 3">F 1598</strain>
    </source>
</reference>
<name>A0A0C3FJG2_PILCF</name>
<dbReference type="Proteomes" id="UP000054166">
    <property type="component" value="Unassembled WGS sequence"/>
</dbReference>
<dbReference type="InParanoid" id="A0A0C3FJG2"/>
<accession>A0A0C3FJG2</accession>
<organism evidence="2 3">
    <name type="scientific">Piloderma croceum (strain F 1598)</name>
    <dbReference type="NCBI Taxonomy" id="765440"/>
    <lineage>
        <taxon>Eukaryota</taxon>
        <taxon>Fungi</taxon>
        <taxon>Dikarya</taxon>
        <taxon>Basidiomycota</taxon>
        <taxon>Agaricomycotina</taxon>
        <taxon>Agaricomycetes</taxon>
        <taxon>Agaricomycetidae</taxon>
        <taxon>Atheliales</taxon>
        <taxon>Atheliaceae</taxon>
        <taxon>Piloderma</taxon>
    </lineage>
</organism>
<dbReference type="GO" id="GO:0003950">
    <property type="term" value="F:NAD+ poly-ADP-ribosyltransferase activity"/>
    <property type="evidence" value="ECO:0007669"/>
    <property type="project" value="InterPro"/>
</dbReference>
<dbReference type="AlphaFoldDB" id="A0A0C3FJG2"/>
<dbReference type="PANTHER" id="PTHR31681:SF3">
    <property type="entry name" value="OS04G0690100 PROTEIN"/>
    <property type="match status" value="1"/>
</dbReference>
<dbReference type="HOGENOM" id="CLU_039434_2_0_1"/>
<evidence type="ECO:0000259" key="1">
    <source>
        <dbReference type="Pfam" id="PF00644"/>
    </source>
</evidence>
<evidence type="ECO:0000313" key="2">
    <source>
        <dbReference type="EMBL" id="KIM79934.1"/>
    </source>
</evidence>
<dbReference type="PANTHER" id="PTHR31681">
    <property type="entry name" value="C2H2-LIKE ZINC FINGER PROTEIN"/>
    <property type="match status" value="1"/>
</dbReference>
<keyword evidence="3" id="KW-1185">Reference proteome</keyword>
<dbReference type="Pfam" id="PF00644">
    <property type="entry name" value="PARP"/>
    <property type="match status" value="1"/>
</dbReference>
<dbReference type="InterPro" id="IPR012317">
    <property type="entry name" value="Poly(ADP-ribose)pol_cat_dom"/>
</dbReference>
<dbReference type="EMBL" id="KN833006">
    <property type="protein sequence ID" value="KIM79934.1"/>
    <property type="molecule type" value="Genomic_DNA"/>
</dbReference>
<dbReference type="SUPFAM" id="SSF56399">
    <property type="entry name" value="ADP-ribosylation"/>
    <property type="match status" value="1"/>
</dbReference>
<evidence type="ECO:0000313" key="3">
    <source>
        <dbReference type="Proteomes" id="UP000054166"/>
    </source>
</evidence>